<keyword evidence="3 5" id="KW-1133">Transmembrane helix</keyword>
<comment type="subcellular location">
    <subcellularLocation>
        <location evidence="1">Membrane</location>
    </subcellularLocation>
</comment>
<dbReference type="PANTHER" id="PTHR23241">
    <property type="entry name" value="LATE EMBRYOGENESIS ABUNDANT PLANTS LEA-RELATED"/>
    <property type="match status" value="1"/>
</dbReference>
<keyword evidence="4 5" id="KW-0472">Membrane</keyword>
<dbReference type="Pfam" id="PF13664">
    <property type="entry name" value="DUF4149"/>
    <property type="match status" value="1"/>
</dbReference>
<dbReference type="VEuPathDB" id="FungiDB:VP01_516g6"/>
<evidence type="ECO:0000256" key="2">
    <source>
        <dbReference type="ARBA" id="ARBA00022692"/>
    </source>
</evidence>
<gene>
    <name evidence="7" type="ORF">VP01_516g6</name>
</gene>
<accession>A0A0L6UKU9</accession>
<keyword evidence="2 5" id="KW-0812">Transmembrane</keyword>
<dbReference type="OrthoDB" id="1641132at2759"/>
<protein>
    <recommendedName>
        <fullName evidence="6">TMEM205-like domain-containing protein</fullName>
    </recommendedName>
</protein>
<dbReference type="InterPro" id="IPR025423">
    <property type="entry name" value="TMEM205-like"/>
</dbReference>
<dbReference type="GO" id="GO:0016020">
    <property type="term" value="C:membrane"/>
    <property type="evidence" value="ECO:0007669"/>
    <property type="project" value="UniProtKB-SubCell"/>
</dbReference>
<reference evidence="7 8" key="1">
    <citation type="submission" date="2015-08" db="EMBL/GenBank/DDBJ databases">
        <title>Next Generation Sequencing and Analysis of the Genome of Puccinia sorghi L Schw, the Causal Agent of Maize Common Rust.</title>
        <authorList>
            <person name="Rochi L."/>
            <person name="Burguener G."/>
            <person name="Darino M."/>
            <person name="Turjanski A."/>
            <person name="Kreff E."/>
            <person name="Dieguez M.J."/>
            <person name="Sacco F."/>
        </authorList>
    </citation>
    <scope>NUCLEOTIDE SEQUENCE [LARGE SCALE GENOMIC DNA]</scope>
    <source>
        <strain evidence="7 8">RO10H11247</strain>
    </source>
</reference>
<keyword evidence="8" id="KW-1185">Reference proteome</keyword>
<evidence type="ECO:0000259" key="6">
    <source>
        <dbReference type="Pfam" id="PF13664"/>
    </source>
</evidence>
<feature type="transmembrane region" description="Helical" evidence="5">
    <location>
        <begin position="20"/>
        <end position="41"/>
    </location>
</feature>
<dbReference type="Proteomes" id="UP000037035">
    <property type="component" value="Unassembled WGS sequence"/>
</dbReference>
<dbReference type="InterPro" id="IPR053009">
    <property type="entry name" value="Xanthocillin_Biosynth-Assoc"/>
</dbReference>
<name>A0A0L6UKU9_9BASI</name>
<feature type="transmembrane region" description="Helical" evidence="5">
    <location>
        <begin position="157"/>
        <end position="179"/>
    </location>
</feature>
<dbReference type="AlphaFoldDB" id="A0A0L6UKU9"/>
<dbReference type="EMBL" id="LAVV01010353">
    <property type="protein sequence ID" value="KNZ49171.1"/>
    <property type="molecule type" value="Genomic_DNA"/>
</dbReference>
<organism evidence="7 8">
    <name type="scientific">Puccinia sorghi</name>
    <dbReference type="NCBI Taxonomy" id="27349"/>
    <lineage>
        <taxon>Eukaryota</taxon>
        <taxon>Fungi</taxon>
        <taxon>Dikarya</taxon>
        <taxon>Basidiomycota</taxon>
        <taxon>Pucciniomycotina</taxon>
        <taxon>Pucciniomycetes</taxon>
        <taxon>Pucciniales</taxon>
        <taxon>Pucciniaceae</taxon>
        <taxon>Puccinia</taxon>
    </lineage>
</organism>
<evidence type="ECO:0000256" key="3">
    <source>
        <dbReference type="ARBA" id="ARBA00022989"/>
    </source>
</evidence>
<evidence type="ECO:0000256" key="5">
    <source>
        <dbReference type="SAM" id="Phobius"/>
    </source>
</evidence>
<evidence type="ECO:0000256" key="1">
    <source>
        <dbReference type="ARBA" id="ARBA00004370"/>
    </source>
</evidence>
<proteinExistence type="predicted"/>
<evidence type="ECO:0000313" key="8">
    <source>
        <dbReference type="Proteomes" id="UP000037035"/>
    </source>
</evidence>
<feature type="transmembrane region" description="Helical" evidence="5">
    <location>
        <begin position="96"/>
        <end position="117"/>
    </location>
</feature>
<feature type="domain" description="TMEM205-like" evidence="6">
    <location>
        <begin position="23"/>
        <end position="128"/>
    </location>
</feature>
<evidence type="ECO:0000256" key="4">
    <source>
        <dbReference type="ARBA" id="ARBA00023136"/>
    </source>
</evidence>
<comment type="caution">
    <text evidence="7">The sequence shown here is derived from an EMBL/GenBank/DDBJ whole genome shotgun (WGS) entry which is preliminary data.</text>
</comment>
<dbReference type="PANTHER" id="PTHR23241:SF102">
    <property type="entry name" value="LD23009P"/>
    <property type="match status" value="1"/>
</dbReference>
<evidence type="ECO:0000313" key="7">
    <source>
        <dbReference type="EMBL" id="KNZ49171.1"/>
    </source>
</evidence>
<sequence>MTKVTLGSLIEVGLSPRGMFNVALGVNVGAGIWVSTIGGMVMYRNMPKPSFGLIQAKLWPQYFKMTAGLSALMLAIHLRLGSRLHPSCNGRLDSSYVLRCLLATMTLSSLTNLLYVGPKATDTMLARHALEAAENKSSDHPDVSPQMKLLNKKFSSLHALSSGLNLFAFLLPSIFIALWTGEYGLF</sequence>